<protein>
    <recommendedName>
        <fullName evidence="1">DUF3616 domain-containing protein</fullName>
    </recommendedName>
</protein>
<dbReference type="PATRIC" id="fig|1116472.3.peg.1508"/>
<dbReference type="RefSeq" id="WP_023494307.1">
    <property type="nucleotide sequence ID" value="NZ_AYLO01000050.1"/>
</dbReference>
<keyword evidence="3" id="KW-1185">Reference proteome</keyword>
<dbReference type="Proteomes" id="UP000017842">
    <property type="component" value="Unassembled WGS sequence"/>
</dbReference>
<name>V5DZD1_9GAMM</name>
<comment type="caution">
    <text evidence="2">The sequence shown here is derived from an EMBL/GenBank/DDBJ whole genome shotgun (WGS) entry which is preliminary data.</text>
</comment>
<reference evidence="2 3" key="1">
    <citation type="journal article" date="2013" name="Genome Announc.">
        <title>Draft Genome Sequence of the Methanotrophic Gammaproteobacterium Methyloglobulus morosus DSM 22980 Strain KoM1.</title>
        <authorList>
            <person name="Poehlein A."/>
            <person name="Deutzmann J.S."/>
            <person name="Daniel R."/>
            <person name="Simeonova D.D."/>
        </authorList>
    </citation>
    <scope>NUCLEOTIDE SEQUENCE [LARGE SCALE GENOMIC DNA]</scope>
    <source>
        <strain evidence="2 3">KoM1</strain>
    </source>
</reference>
<accession>V5DZD1</accession>
<organism evidence="2 3">
    <name type="scientific">Methyloglobulus morosus KoM1</name>
    <dbReference type="NCBI Taxonomy" id="1116472"/>
    <lineage>
        <taxon>Bacteria</taxon>
        <taxon>Pseudomonadati</taxon>
        <taxon>Pseudomonadota</taxon>
        <taxon>Gammaproteobacteria</taxon>
        <taxon>Methylococcales</taxon>
        <taxon>Methylococcaceae</taxon>
        <taxon>Methyloglobulus</taxon>
    </lineage>
</organism>
<dbReference type="STRING" id="1116472.MGMO_52c00050"/>
<dbReference type="EMBL" id="AYLO01000050">
    <property type="protein sequence ID" value="ESS72651.1"/>
    <property type="molecule type" value="Genomic_DNA"/>
</dbReference>
<evidence type="ECO:0000313" key="2">
    <source>
        <dbReference type="EMBL" id="ESS72651.1"/>
    </source>
</evidence>
<dbReference type="InterPro" id="IPR022060">
    <property type="entry name" value="DUF3616"/>
</dbReference>
<evidence type="ECO:0000313" key="3">
    <source>
        <dbReference type="Proteomes" id="UP000017842"/>
    </source>
</evidence>
<feature type="domain" description="DUF3616" evidence="1">
    <location>
        <begin position="128"/>
        <end position="245"/>
    </location>
</feature>
<dbReference type="OrthoDB" id="5560405at2"/>
<proteinExistence type="predicted"/>
<dbReference type="eggNOG" id="COG2374">
    <property type="taxonomic scope" value="Bacteria"/>
</dbReference>
<dbReference type="AlphaFoldDB" id="V5DZD1"/>
<dbReference type="Pfam" id="PF12275">
    <property type="entry name" value="DUF3616"/>
    <property type="match status" value="1"/>
</dbReference>
<gene>
    <name evidence="2" type="ORF">MGMO_52c00050</name>
</gene>
<evidence type="ECO:0000259" key="1">
    <source>
        <dbReference type="Pfam" id="PF12275"/>
    </source>
</evidence>
<sequence>MTTNTIQEKKYFGISNPSGAVALNHNLFVVADDEDNVLRIYDKNVPDKPLQTISLSAVFKGIIADGEDLEIDLESAAEIEGIYFWLGSHSSSRTGEYREARHRLFAINIKAGVKGKFTVSPAGGIYTSLIRDLQDDSRFDRYHLGKAKKTHAKGLGGLSIEGLASTPDNGLLIGFRNPLSGGDIKKGRLEKGKALIVKLKNPFEVIHELKAKFADPIELDLDGLGIREITRRKNHKYLIVAGPYHENIATDDHKRKAFQLYKWSSKSGKLNHLKKKELDSLNIEAALFYPDNDDCVQLLSDDGGLAGANGFRSLSLTL</sequence>